<proteinExistence type="predicted"/>
<feature type="domain" description="Phage terminase large subunit C-terminal" evidence="2">
    <location>
        <begin position="247"/>
        <end position="390"/>
    </location>
</feature>
<dbReference type="Gene3D" id="3.40.50.300">
    <property type="entry name" value="P-loop containing nucleotide triphosphate hydrolases"/>
    <property type="match status" value="1"/>
</dbReference>
<dbReference type="PATRIC" id="fig|1073353.3.peg.112"/>
<dbReference type="InterPro" id="IPR035412">
    <property type="entry name" value="Terminase_L_N"/>
</dbReference>
<dbReference type="InterPro" id="IPR052380">
    <property type="entry name" value="Viral_DNA_packaging_terminase"/>
</dbReference>
<dbReference type="NCBIfam" id="TIGR01547">
    <property type="entry name" value="phage_term_2"/>
    <property type="match status" value="1"/>
</dbReference>
<evidence type="ECO:0000313" key="4">
    <source>
        <dbReference type="Proteomes" id="UP000011782"/>
    </source>
</evidence>
<name>M3JFY2_9BACT</name>
<accession>M3JFY2</accession>
<dbReference type="RefSeq" id="WP_004321914.1">
    <property type="nucleotide sequence ID" value="NZ_AOTD01000008.1"/>
</dbReference>
<dbReference type="InterPro" id="IPR035413">
    <property type="entry name" value="Terminase_L_C"/>
</dbReference>
<comment type="caution">
    <text evidence="3">The sequence shown here is derived from an EMBL/GenBank/DDBJ whole genome shotgun (WGS) entry which is preliminary data.</text>
</comment>
<organism evidence="3 4">
    <name type="scientific">Campylobacter showae CC57C</name>
    <dbReference type="NCBI Taxonomy" id="1073353"/>
    <lineage>
        <taxon>Bacteria</taxon>
        <taxon>Pseudomonadati</taxon>
        <taxon>Campylobacterota</taxon>
        <taxon>Epsilonproteobacteria</taxon>
        <taxon>Campylobacterales</taxon>
        <taxon>Campylobacteraceae</taxon>
        <taxon>Campylobacter</taxon>
    </lineage>
</organism>
<dbReference type="PANTHER" id="PTHR39184:SF1">
    <property type="entry name" value="PBSX PHAGE TERMINASE LARGE SUBUNIT"/>
    <property type="match status" value="1"/>
</dbReference>
<evidence type="ECO:0000313" key="3">
    <source>
        <dbReference type="EMBL" id="EMG31562.1"/>
    </source>
</evidence>
<gene>
    <name evidence="3" type="ORF">H740_00487</name>
</gene>
<protein>
    <submittedName>
        <fullName evidence="3">Phage terminase, large subunit</fullName>
    </submittedName>
</protein>
<dbReference type="Pfam" id="PF17288">
    <property type="entry name" value="Terminase_3C"/>
    <property type="match status" value="1"/>
</dbReference>
<dbReference type="AlphaFoldDB" id="M3JFY2"/>
<dbReference type="InterPro" id="IPR027417">
    <property type="entry name" value="P-loop_NTPase"/>
</dbReference>
<dbReference type="OrthoDB" id="5684611at2"/>
<feature type="domain" description="Phage terminase large subunit N-terminal" evidence="1">
    <location>
        <begin position="20"/>
        <end position="214"/>
    </location>
</feature>
<evidence type="ECO:0000259" key="1">
    <source>
        <dbReference type="Pfam" id="PF04466"/>
    </source>
</evidence>
<reference evidence="3 4" key="1">
    <citation type="submission" date="2013-02" db="EMBL/GenBank/DDBJ databases">
        <title>Co-occurrence of anaerobic bacteria in colorectal carcinomas.</title>
        <authorList>
            <person name="Holt R.A."/>
            <person name="Warren R.L."/>
            <person name="Allen-Vercoe E."/>
            <person name="Pleasance S."/>
            <person name="Freeman D.J."/>
            <person name="Watson P."/>
            <person name="Moore R."/>
            <person name="Cochrane K."/>
        </authorList>
    </citation>
    <scope>NUCLEOTIDE SEQUENCE [LARGE SCALE GENOMIC DNA]</scope>
    <source>
        <strain evidence="3 4">CC57C</strain>
    </source>
</reference>
<sequence>MSKIKLRLAKWTKNLIQPKRYKGVKGGRGSGKSHFFAELMIAYFIKNPNTRAVCIREIQRSLKFSSKALIESKINSLGVSEYFEITLTEIRAKQGNGIIIFQGMQDHTADSIKSLEGFDIAWVEEAQNLSKRSLELLRPTIRKENSELWFSWNPENETDAVDSFFKQMQENKATDFVLVTANFSDNPFLPEELNKEQEYDRKFNPSTYEHIWLGGYNTKSDAQIFKGKFRVENFNTDGLGNPYHGLDFGFANDPTAAIRCYIHERKLYISHEAGAVGLELDDTASFLKERIENIHKYVIRADNARPESISYLKRHGLNMITPTAKGKGSIEDGIEYIRSFEAIIIHERCVETAREFRLYSYKTDPHSGDILPQILDENNHYIDALRYALEPLIKSKANIWGHITNRN</sequence>
<evidence type="ECO:0000259" key="2">
    <source>
        <dbReference type="Pfam" id="PF17288"/>
    </source>
</evidence>
<dbReference type="STRING" id="1073353.H740_00487"/>
<dbReference type="InterPro" id="IPR006437">
    <property type="entry name" value="Phage_terminase_lsu"/>
</dbReference>
<dbReference type="Gene3D" id="3.30.420.280">
    <property type="match status" value="1"/>
</dbReference>
<dbReference type="Proteomes" id="UP000011782">
    <property type="component" value="Unassembled WGS sequence"/>
</dbReference>
<dbReference type="EMBL" id="AOTD01000008">
    <property type="protein sequence ID" value="EMG31562.1"/>
    <property type="molecule type" value="Genomic_DNA"/>
</dbReference>
<dbReference type="PANTHER" id="PTHR39184">
    <property type="match status" value="1"/>
</dbReference>
<dbReference type="Pfam" id="PF04466">
    <property type="entry name" value="Terminase_3"/>
    <property type="match status" value="1"/>
</dbReference>